<evidence type="ECO:0000313" key="2">
    <source>
        <dbReference type="Proteomes" id="UP001165083"/>
    </source>
</evidence>
<evidence type="ECO:0000313" key="1">
    <source>
        <dbReference type="EMBL" id="GMF28571.1"/>
    </source>
</evidence>
<name>A0A9W6UAR7_9STRA</name>
<protein>
    <submittedName>
        <fullName evidence="1">Unnamed protein product</fullName>
    </submittedName>
</protein>
<gene>
    <name evidence="1" type="ORF">Plil01_001204900</name>
</gene>
<reference evidence="1" key="1">
    <citation type="submission" date="2023-04" db="EMBL/GenBank/DDBJ databases">
        <title>Phytophthora lilii NBRC 32176.</title>
        <authorList>
            <person name="Ichikawa N."/>
            <person name="Sato H."/>
            <person name="Tonouchi N."/>
        </authorList>
    </citation>
    <scope>NUCLEOTIDE SEQUENCE</scope>
    <source>
        <strain evidence="1">NBRC 32176</strain>
    </source>
</reference>
<keyword evidence="2" id="KW-1185">Reference proteome</keyword>
<sequence>MSNLSKLVSPCRLLPFKANKSKWGLIELVIDKLGDKLQLIIRRDHCASGCEYKKIVGIYKHLNNLNRMRAHRSLQSVDELLQIRFDACKLVVQLYPVGFHNDALKMKKRSIPGWSICFVRWNVGMAAATATVLFVGKILSILNSVGCLSTWRRHASQACCKLELLLPKPAVATMTWSSLDIDRWASQDCGHSK</sequence>
<organism evidence="1 2">
    <name type="scientific">Phytophthora lilii</name>
    <dbReference type="NCBI Taxonomy" id="2077276"/>
    <lineage>
        <taxon>Eukaryota</taxon>
        <taxon>Sar</taxon>
        <taxon>Stramenopiles</taxon>
        <taxon>Oomycota</taxon>
        <taxon>Peronosporomycetes</taxon>
        <taxon>Peronosporales</taxon>
        <taxon>Peronosporaceae</taxon>
        <taxon>Phytophthora</taxon>
    </lineage>
</organism>
<dbReference type="Proteomes" id="UP001165083">
    <property type="component" value="Unassembled WGS sequence"/>
</dbReference>
<comment type="caution">
    <text evidence="1">The sequence shown here is derived from an EMBL/GenBank/DDBJ whole genome shotgun (WGS) entry which is preliminary data.</text>
</comment>
<dbReference type="EMBL" id="BSXW01000721">
    <property type="protein sequence ID" value="GMF28571.1"/>
    <property type="molecule type" value="Genomic_DNA"/>
</dbReference>
<proteinExistence type="predicted"/>
<accession>A0A9W6UAR7</accession>
<dbReference type="AlphaFoldDB" id="A0A9W6UAR7"/>